<protein>
    <submittedName>
        <fullName evidence="4">Uncharacterized protein</fullName>
    </submittedName>
</protein>
<evidence type="ECO:0000256" key="2">
    <source>
        <dbReference type="SAM" id="Phobius"/>
    </source>
</evidence>
<comment type="caution">
    <text evidence="4">The sequence shown here is derived from an EMBL/GenBank/DDBJ whole genome shotgun (WGS) entry which is preliminary data.</text>
</comment>
<sequence>MILFRTVCFTLLCITFVSTALINTTLNDEGNVQKINDKVSEHKEYGEEQRPQNEQLIPALLRNAKKTIQRWASLTFTTKALRDKRDQGMKKPPQNLETTTSHPEHEPDHEPPWWIFSLLLPLLVVLLISIGCFFLSIHAYNKARKKKEMRKNQSQSQIQKPTSLYNEVAKNTSSPCQPGNGPPKPAPPPSSGHDSESNEFESAARSVREGGMGSIMRDPELDLCTKPEKASVNRMVYKAHTWTTVDKVPSDMSFEIPSDSV</sequence>
<proteinExistence type="predicted"/>
<keyword evidence="2" id="KW-1133">Transmembrane helix</keyword>
<keyword evidence="2" id="KW-0812">Transmembrane</keyword>
<feature type="transmembrane region" description="Helical" evidence="2">
    <location>
        <begin position="113"/>
        <end position="140"/>
    </location>
</feature>
<feature type="region of interest" description="Disordered" evidence="1">
    <location>
        <begin position="82"/>
        <end position="108"/>
    </location>
</feature>
<evidence type="ECO:0000313" key="4">
    <source>
        <dbReference type="EMBL" id="KAJ1352881.1"/>
    </source>
</evidence>
<feature type="chain" id="PRO_5042040900" evidence="3">
    <location>
        <begin position="20"/>
        <end position="261"/>
    </location>
</feature>
<organism evidence="4 5">
    <name type="scientific">Parelaphostrongylus tenuis</name>
    <name type="common">Meningeal worm</name>
    <dbReference type="NCBI Taxonomy" id="148309"/>
    <lineage>
        <taxon>Eukaryota</taxon>
        <taxon>Metazoa</taxon>
        <taxon>Ecdysozoa</taxon>
        <taxon>Nematoda</taxon>
        <taxon>Chromadorea</taxon>
        <taxon>Rhabditida</taxon>
        <taxon>Rhabditina</taxon>
        <taxon>Rhabditomorpha</taxon>
        <taxon>Strongyloidea</taxon>
        <taxon>Metastrongylidae</taxon>
        <taxon>Parelaphostrongylus</taxon>
    </lineage>
</organism>
<reference evidence="4" key="1">
    <citation type="submission" date="2021-06" db="EMBL/GenBank/DDBJ databases">
        <title>Parelaphostrongylus tenuis whole genome reference sequence.</title>
        <authorList>
            <person name="Garwood T.J."/>
            <person name="Larsen P.A."/>
            <person name="Fountain-Jones N.M."/>
            <person name="Garbe J.R."/>
            <person name="Macchietto M.G."/>
            <person name="Kania S.A."/>
            <person name="Gerhold R.W."/>
            <person name="Richards J.E."/>
            <person name="Wolf T.M."/>
        </authorList>
    </citation>
    <scope>NUCLEOTIDE SEQUENCE</scope>
    <source>
        <strain evidence="4">MNPRO001-30</strain>
        <tissue evidence="4">Meninges</tissue>
    </source>
</reference>
<dbReference type="EMBL" id="JAHQIW010001551">
    <property type="protein sequence ID" value="KAJ1352881.1"/>
    <property type="molecule type" value="Genomic_DNA"/>
</dbReference>
<keyword evidence="3" id="KW-0732">Signal</keyword>
<feature type="compositionally biased region" description="Pro residues" evidence="1">
    <location>
        <begin position="180"/>
        <end position="190"/>
    </location>
</feature>
<feature type="region of interest" description="Disordered" evidence="1">
    <location>
        <begin position="168"/>
        <end position="226"/>
    </location>
</feature>
<name>A0AAD5MP08_PARTN</name>
<dbReference type="AlphaFoldDB" id="A0AAD5MP08"/>
<dbReference type="Proteomes" id="UP001196413">
    <property type="component" value="Unassembled WGS sequence"/>
</dbReference>
<keyword evidence="2" id="KW-0472">Membrane</keyword>
<feature type="signal peptide" evidence="3">
    <location>
        <begin position="1"/>
        <end position="19"/>
    </location>
</feature>
<evidence type="ECO:0000256" key="3">
    <source>
        <dbReference type="SAM" id="SignalP"/>
    </source>
</evidence>
<keyword evidence="5" id="KW-1185">Reference proteome</keyword>
<evidence type="ECO:0000256" key="1">
    <source>
        <dbReference type="SAM" id="MobiDB-lite"/>
    </source>
</evidence>
<evidence type="ECO:0000313" key="5">
    <source>
        <dbReference type="Proteomes" id="UP001196413"/>
    </source>
</evidence>
<gene>
    <name evidence="4" type="ORF">KIN20_009374</name>
</gene>
<accession>A0AAD5MP08</accession>
<feature type="compositionally biased region" description="Basic and acidic residues" evidence="1">
    <location>
        <begin position="217"/>
        <end position="226"/>
    </location>
</feature>